<reference evidence="1" key="1">
    <citation type="submission" date="2023-07" db="EMBL/GenBank/DDBJ databases">
        <title>draft genome sequence of fig (Ficus carica).</title>
        <authorList>
            <person name="Takahashi T."/>
            <person name="Nishimura K."/>
        </authorList>
    </citation>
    <scope>NUCLEOTIDE SEQUENCE</scope>
</reference>
<proteinExistence type="predicted"/>
<comment type="caution">
    <text evidence="1">The sequence shown here is derived from an EMBL/GenBank/DDBJ whole genome shotgun (WGS) entry which is preliminary data.</text>
</comment>
<organism evidence="1 2">
    <name type="scientific">Ficus carica</name>
    <name type="common">Common fig</name>
    <dbReference type="NCBI Taxonomy" id="3494"/>
    <lineage>
        <taxon>Eukaryota</taxon>
        <taxon>Viridiplantae</taxon>
        <taxon>Streptophyta</taxon>
        <taxon>Embryophyta</taxon>
        <taxon>Tracheophyta</taxon>
        <taxon>Spermatophyta</taxon>
        <taxon>Magnoliopsida</taxon>
        <taxon>eudicotyledons</taxon>
        <taxon>Gunneridae</taxon>
        <taxon>Pentapetalae</taxon>
        <taxon>rosids</taxon>
        <taxon>fabids</taxon>
        <taxon>Rosales</taxon>
        <taxon>Moraceae</taxon>
        <taxon>Ficeae</taxon>
        <taxon>Ficus</taxon>
    </lineage>
</organism>
<keyword evidence="2" id="KW-1185">Reference proteome</keyword>
<dbReference type="AlphaFoldDB" id="A0AA88DQ83"/>
<dbReference type="Proteomes" id="UP001187192">
    <property type="component" value="Unassembled WGS sequence"/>
</dbReference>
<protein>
    <submittedName>
        <fullName evidence="1">Uncharacterized protein</fullName>
    </submittedName>
</protein>
<evidence type="ECO:0000313" key="2">
    <source>
        <dbReference type="Proteomes" id="UP001187192"/>
    </source>
</evidence>
<gene>
    <name evidence="1" type="ORF">TIFTF001_028589</name>
</gene>
<dbReference type="EMBL" id="BTGU01000088">
    <property type="protein sequence ID" value="GMN59501.1"/>
    <property type="molecule type" value="Genomic_DNA"/>
</dbReference>
<evidence type="ECO:0000313" key="1">
    <source>
        <dbReference type="EMBL" id="GMN59501.1"/>
    </source>
</evidence>
<accession>A0AA88DQ83</accession>
<name>A0AA88DQ83_FICCA</name>
<sequence>MTCYRALIGTIDQERSTTCKTSKFSCVVPTCHKGGFKRFDPWFELDWIGYPNHSMLNDLVHGLSWIGLAATTTPWLCATVSNLPAILDARLWKDSAADCEIWVGHRHGFWKYVM</sequence>